<evidence type="ECO:0000256" key="2">
    <source>
        <dbReference type="SAM" id="MobiDB-lite"/>
    </source>
</evidence>
<feature type="compositionally biased region" description="Basic and acidic residues" evidence="2">
    <location>
        <begin position="212"/>
        <end position="259"/>
    </location>
</feature>
<dbReference type="OrthoDB" id="273141at2759"/>
<dbReference type="AlphaFoldDB" id="A0A9P1I5S6"/>
<evidence type="ECO:0000259" key="3">
    <source>
        <dbReference type="Pfam" id="PF06047"/>
    </source>
</evidence>
<feature type="region of interest" description="Disordered" evidence="2">
    <location>
        <begin position="1"/>
        <end position="352"/>
    </location>
</feature>
<dbReference type="InterPro" id="IPR040466">
    <property type="entry name" value="NKAP"/>
</dbReference>
<dbReference type="Proteomes" id="UP001152747">
    <property type="component" value="Unassembled WGS sequence"/>
</dbReference>
<dbReference type="EMBL" id="CANHGI010000001">
    <property type="protein sequence ID" value="CAI5438812.1"/>
    <property type="molecule type" value="Genomic_DNA"/>
</dbReference>
<dbReference type="Pfam" id="PF06047">
    <property type="entry name" value="Nkap_C"/>
    <property type="match status" value="1"/>
</dbReference>
<feature type="compositionally biased region" description="Basic residues" evidence="2">
    <location>
        <begin position="111"/>
        <end position="123"/>
    </location>
</feature>
<organism evidence="4 5">
    <name type="scientific">Caenorhabditis angaria</name>
    <dbReference type="NCBI Taxonomy" id="860376"/>
    <lineage>
        <taxon>Eukaryota</taxon>
        <taxon>Metazoa</taxon>
        <taxon>Ecdysozoa</taxon>
        <taxon>Nematoda</taxon>
        <taxon>Chromadorea</taxon>
        <taxon>Rhabditida</taxon>
        <taxon>Rhabditina</taxon>
        <taxon>Rhabditomorpha</taxon>
        <taxon>Rhabditoidea</taxon>
        <taxon>Rhabditidae</taxon>
        <taxon>Peloderinae</taxon>
        <taxon>Caenorhabditis</taxon>
    </lineage>
</organism>
<accession>A0A9P1I5S6</accession>
<dbReference type="InterPro" id="IPR009269">
    <property type="entry name" value="NKAP_C"/>
</dbReference>
<feature type="compositionally biased region" description="Acidic residues" evidence="2">
    <location>
        <begin position="260"/>
        <end position="269"/>
    </location>
</feature>
<feature type="compositionally biased region" description="Basic residues" evidence="2">
    <location>
        <begin position="48"/>
        <end position="62"/>
    </location>
</feature>
<gene>
    <name evidence="4" type="ORF">CAMP_LOCUS1449</name>
</gene>
<evidence type="ECO:0000256" key="1">
    <source>
        <dbReference type="ARBA" id="ARBA00009313"/>
    </source>
</evidence>
<feature type="compositionally biased region" description="Low complexity" evidence="2">
    <location>
        <begin position="29"/>
        <end position="47"/>
    </location>
</feature>
<dbReference type="GO" id="GO:0003682">
    <property type="term" value="F:chromatin binding"/>
    <property type="evidence" value="ECO:0007669"/>
    <property type="project" value="InterPro"/>
</dbReference>
<feature type="compositionally biased region" description="Basic residues" evidence="2">
    <location>
        <begin position="132"/>
        <end position="153"/>
    </location>
</feature>
<feature type="compositionally biased region" description="Basic and acidic residues" evidence="2">
    <location>
        <begin position="175"/>
        <end position="188"/>
    </location>
</feature>
<protein>
    <recommendedName>
        <fullName evidence="3">NF-kappa-B-activating protein C-terminal domain-containing protein</fullName>
    </recommendedName>
</protein>
<evidence type="ECO:0000313" key="4">
    <source>
        <dbReference type="EMBL" id="CAI5438812.1"/>
    </source>
</evidence>
<feature type="compositionally biased region" description="Basic and acidic residues" evidence="2">
    <location>
        <begin position="343"/>
        <end position="352"/>
    </location>
</feature>
<sequence length="465" mass="54419">MYSGQPRLGRGNSRSSSLSRKENDKPLWNKRNSSDSRSSSSSSSKSSKSSRNRSKSPRKRSPIRAPSPENRRSNRSPRRRRKRSSTRSSSSKRSRSRSIHRRRSPAYSRSPVRRRRTPIRNRLSRPNQSRSPVRRRKSRTPPRRSRSPPRRNRSPPSQRRSRSPPPKNNYRRRRSETPDEKQKEETMWKKRRERRTNIQLSGQLEVWAKSPSQREIEETYRIKEEDEEIQADHVKKGEKLKADRAKAKKKEERKRNKLSEDEDESSSDSEVEKTKKKKKKEKKHKKEKKSKKSKKEKKVKKEKKIAPKNEESSDEWEERPNETNGVEPMEEDGSYSPGPAIPEHIKNRDDIRDRLNTTVTSYGKDLLKGEGAGMAAYVARGERIPRRGEIGLSSGEIEQYEKWGYVMSGSRHKAMEATRLRKENQILTAEEKRLLSGVSMDAKKKKEEAVMDQFRSLIENKNKRA</sequence>
<evidence type="ECO:0000313" key="5">
    <source>
        <dbReference type="Proteomes" id="UP001152747"/>
    </source>
</evidence>
<dbReference type="GO" id="GO:0010468">
    <property type="term" value="P:regulation of gene expression"/>
    <property type="evidence" value="ECO:0007669"/>
    <property type="project" value="TreeGrafter"/>
</dbReference>
<reference evidence="4" key="1">
    <citation type="submission" date="2022-11" db="EMBL/GenBank/DDBJ databases">
        <authorList>
            <person name="Kikuchi T."/>
        </authorList>
    </citation>
    <scope>NUCLEOTIDE SEQUENCE</scope>
    <source>
        <strain evidence="4">PS1010</strain>
    </source>
</reference>
<name>A0A9P1I5S6_9PELO</name>
<dbReference type="GO" id="GO:0005634">
    <property type="term" value="C:nucleus"/>
    <property type="evidence" value="ECO:0007669"/>
    <property type="project" value="TreeGrafter"/>
</dbReference>
<feature type="compositionally biased region" description="Basic residues" evidence="2">
    <location>
        <begin position="73"/>
        <end position="104"/>
    </location>
</feature>
<dbReference type="PANTHER" id="PTHR13087">
    <property type="entry name" value="NF-KAPPA B ACTIVATING PROTEIN"/>
    <property type="match status" value="1"/>
</dbReference>
<comment type="similarity">
    <text evidence="1">Belongs to the NKAP family.</text>
</comment>
<keyword evidence="5" id="KW-1185">Reference proteome</keyword>
<dbReference type="PANTHER" id="PTHR13087:SF0">
    <property type="entry name" value="NFKB ACTIVATING PROTEIN LIKE"/>
    <property type="match status" value="1"/>
</dbReference>
<feature type="compositionally biased region" description="Basic residues" evidence="2">
    <location>
        <begin position="274"/>
        <end position="303"/>
    </location>
</feature>
<feature type="domain" description="NF-kappa-B-activating protein C-terminal" evidence="3">
    <location>
        <begin position="361"/>
        <end position="459"/>
    </location>
</feature>
<feature type="compositionally biased region" description="Low complexity" evidence="2">
    <location>
        <begin position="7"/>
        <end position="18"/>
    </location>
</feature>
<comment type="caution">
    <text evidence="4">The sequence shown here is derived from an EMBL/GenBank/DDBJ whole genome shotgun (WGS) entry which is preliminary data.</text>
</comment>
<proteinExistence type="inferred from homology"/>